<dbReference type="InterPro" id="IPR015797">
    <property type="entry name" value="NUDIX_hydrolase-like_dom_sf"/>
</dbReference>
<dbReference type="Gene3D" id="3.90.79.10">
    <property type="entry name" value="Nucleoside Triphosphate Pyrophosphohydrolase"/>
    <property type="match status" value="1"/>
</dbReference>
<dbReference type="EMBL" id="JAFNEN010003066">
    <property type="protein sequence ID" value="KAG8172136.1"/>
    <property type="molecule type" value="Genomic_DNA"/>
</dbReference>
<proteinExistence type="predicted"/>
<dbReference type="Proteomes" id="UP000827092">
    <property type="component" value="Unassembled WGS sequence"/>
</dbReference>
<accession>A0AAV6TKP5</accession>
<evidence type="ECO:0000313" key="2">
    <source>
        <dbReference type="EMBL" id="KAG8172136.1"/>
    </source>
</evidence>
<organism evidence="2 3">
    <name type="scientific">Oedothorax gibbosus</name>
    <dbReference type="NCBI Taxonomy" id="931172"/>
    <lineage>
        <taxon>Eukaryota</taxon>
        <taxon>Metazoa</taxon>
        <taxon>Ecdysozoa</taxon>
        <taxon>Arthropoda</taxon>
        <taxon>Chelicerata</taxon>
        <taxon>Arachnida</taxon>
        <taxon>Araneae</taxon>
        <taxon>Araneomorphae</taxon>
        <taxon>Entelegynae</taxon>
        <taxon>Araneoidea</taxon>
        <taxon>Linyphiidae</taxon>
        <taxon>Erigoninae</taxon>
        <taxon>Oedothorax</taxon>
    </lineage>
</organism>
<dbReference type="PANTHER" id="PTHR13030">
    <property type="entry name" value="NUDIX HYDROLASE"/>
    <property type="match status" value="1"/>
</dbReference>
<dbReference type="CDD" id="cd03670">
    <property type="entry name" value="NUDIX_ADPRase_Nudt9"/>
    <property type="match status" value="1"/>
</dbReference>
<dbReference type="InterPro" id="IPR000086">
    <property type="entry name" value="NUDIX_hydrolase_dom"/>
</dbReference>
<dbReference type="InterPro" id="IPR039989">
    <property type="entry name" value="NUDT9"/>
</dbReference>
<dbReference type="GO" id="GO:0047631">
    <property type="term" value="F:ADP-ribose diphosphatase activity"/>
    <property type="evidence" value="ECO:0007669"/>
    <property type="project" value="InterPro"/>
</dbReference>
<protein>
    <recommendedName>
        <fullName evidence="1">Nudix hydrolase domain-containing protein</fullName>
    </recommendedName>
</protein>
<evidence type="ECO:0000259" key="1">
    <source>
        <dbReference type="PROSITE" id="PS51462"/>
    </source>
</evidence>
<dbReference type="AlphaFoldDB" id="A0AAV6TKP5"/>
<dbReference type="Pfam" id="PF25969">
    <property type="entry name" value="NUDT9_N"/>
    <property type="match status" value="1"/>
</dbReference>
<dbReference type="PROSITE" id="PS51462">
    <property type="entry name" value="NUDIX"/>
    <property type="match status" value="1"/>
</dbReference>
<dbReference type="SUPFAM" id="SSF55811">
    <property type="entry name" value="Nudix"/>
    <property type="match status" value="1"/>
</dbReference>
<name>A0AAV6TKP5_9ARAC</name>
<feature type="domain" description="Nudix hydrolase" evidence="1">
    <location>
        <begin position="93"/>
        <end position="245"/>
    </location>
</feature>
<keyword evidence="3" id="KW-1185">Reference proteome</keyword>
<reference evidence="2 3" key="1">
    <citation type="journal article" date="2022" name="Nat. Ecol. Evol.">
        <title>A masculinizing supergene underlies an exaggerated male reproductive morph in a spider.</title>
        <authorList>
            <person name="Hendrickx F."/>
            <person name="De Corte Z."/>
            <person name="Sonet G."/>
            <person name="Van Belleghem S.M."/>
            <person name="Kostlbacher S."/>
            <person name="Vangestel C."/>
        </authorList>
    </citation>
    <scope>NUCLEOTIDE SEQUENCE [LARGE SCALE GENOMIC DNA]</scope>
    <source>
        <strain evidence="2">W744_W776</strain>
    </source>
</reference>
<feature type="non-terminal residue" evidence="2">
    <location>
        <position position="1"/>
    </location>
</feature>
<gene>
    <name evidence="2" type="ORF">JTE90_005490</name>
</gene>
<comment type="caution">
    <text evidence="2">The sequence shown here is derived from an EMBL/GenBank/DDBJ whole genome shotgun (WGS) entry which is preliminary data.</text>
</comment>
<sequence>RLEPLLTQLNFYTDRRNAGMEVGRNYVIPKFNPKWNSDDGGIDRRSFDENETITYQVVDSKPLNPKGRTGLSGRGRLGRWGPNHAGDAIVTRWKSINGSKVLCSETGKPVLQLIAILRKDCNKWAIPGGFVNPKEASSSAVIRELFEEAINVGKLSSNVQTALKSFFKDGQQVYRGYVDDPRNTDNAWIETTAINFHDATGKDTENITLDARDDAADAKWIDIVKDMEIYPPHYAIIDHLKKMHSV</sequence>
<evidence type="ECO:0000313" key="3">
    <source>
        <dbReference type="Proteomes" id="UP000827092"/>
    </source>
</evidence>
<dbReference type="PANTHER" id="PTHR13030:SF8">
    <property type="entry name" value="ADP-RIBOSE PYROPHOSPHATASE, MITOCHONDRIAL"/>
    <property type="match status" value="1"/>
</dbReference>
<dbReference type="Pfam" id="PF00293">
    <property type="entry name" value="NUDIX"/>
    <property type="match status" value="1"/>
</dbReference>